<evidence type="ECO:0000313" key="1">
    <source>
        <dbReference type="EMBL" id="KSU86661.1"/>
    </source>
</evidence>
<sequence length="79" mass="9257">MPMKETKRERFIRVAEARTNKIIALMELLGNCSNRNNYEYTDQEVATIMKTLDMELAALKAKFDQQSGKKRDRFKIKAD</sequence>
<accession>A0A0V8JHZ8</accession>
<dbReference type="Proteomes" id="UP000053681">
    <property type="component" value="Unassembled WGS sequence"/>
</dbReference>
<dbReference type="AlphaFoldDB" id="A0A0V8JHZ8"/>
<reference evidence="1 2" key="1">
    <citation type="submission" date="2015-11" db="EMBL/GenBank/DDBJ databases">
        <title>Bacillus caseinolyticus sp nov.</title>
        <authorList>
            <person name="Dastager S.G."/>
            <person name="Mawlankar R."/>
        </authorList>
    </citation>
    <scope>NUCLEOTIDE SEQUENCE [LARGE SCALE GENOMIC DNA]</scope>
    <source>
        <strain evidence="1 2">SGD-V-76</strain>
    </source>
</reference>
<keyword evidence="2" id="KW-1185">Reference proteome</keyword>
<gene>
    <name evidence="1" type="ORF">AS180_17340</name>
</gene>
<organism evidence="1 2">
    <name type="scientific">Priestia veravalensis</name>
    <dbReference type="NCBI Taxonomy" id="1414648"/>
    <lineage>
        <taxon>Bacteria</taxon>
        <taxon>Bacillati</taxon>
        <taxon>Bacillota</taxon>
        <taxon>Bacilli</taxon>
        <taxon>Bacillales</taxon>
        <taxon>Bacillaceae</taxon>
        <taxon>Priestia</taxon>
    </lineage>
</organism>
<comment type="caution">
    <text evidence="1">The sequence shown here is derived from an EMBL/GenBank/DDBJ whole genome shotgun (WGS) entry which is preliminary data.</text>
</comment>
<proteinExistence type="predicted"/>
<evidence type="ECO:0000313" key="2">
    <source>
        <dbReference type="Proteomes" id="UP000053681"/>
    </source>
</evidence>
<protein>
    <submittedName>
        <fullName evidence="1">Uncharacterized protein</fullName>
    </submittedName>
</protein>
<name>A0A0V8JHZ8_9BACI</name>
<dbReference type="EMBL" id="LNQP01000072">
    <property type="protein sequence ID" value="KSU86661.1"/>
    <property type="molecule type" value="Genomic_DNA"/>
</dbReference>